<accession>A0A0F9RVI4</accession>
<feature type="transmembrane region" description="Helical" evidence="1">
    <location>
        <begin position="260"/>
        <end position="280"/>
    </location>
</feature>
<keyword evidence="1" id="KW-0472">Membrane</keyword>
<name>A0A0F9RVI4_9ZZZZ</name>
<keyword evidence="1" id="KW-1133">Transmembrane helix</keyword>
<dbReference type="EMBL" id="LAZR01000949">
    <property type="protein sequence ID" value="KKN53982.1"/>
    <property type="molecule type" value="Genomic_DNA"/>
</dbReference>
<protein>
    <submittedName>
        <fullName evidence="2">Uncharacterized protein</fullName>
    </submittedName>
</protein>
<dbReference type="AlphaFoldDB" id="A0A0F9RVI4"/>
<comment type="caution">
    <text evidence="2">The sequence shown here is derived from an EMBL/GenBank/DDBJ whole genome shotgun (WGS) entry which is preliminary data.</text>
</comment>
<evidence type="ECO:0000313" key="2">
    <source>
        <dbReference type="EMBL" id="KKN53982.1"/>
    </source>
</evidence>
<reference evidence="2" key="1">
    <citation type="journal article" date="2015" name="Nature">
        <title>Complex archaea that bridge the gap between prokaryotes and eukaryotes.</title>
        <authorList>
            <person name="Spang A."/>
            <person name="Saw J.H."/>
            <person name="Jorgensen S.L."/>
            <person name="Zaremba-Niedzwiedzka K."/>
            <person name="Martijn J."/>
            <person name="Lind A.E."/>
            <person name="van Eijk R."/>
            <person name="Schleper C."/>
            <person name="Guy L."/>
            <person name="Ettema T.J."/>
        </authorList>
    </citation>
    <scope>NUCLEOTIDE SEQUENCE</scope>
</reference>
<keyword evidence="1" id="KW-0812">Transmembrane</keyword>
<feature type="transmembrane region" description="Helical" evidence="1">
    <location>
        <begin position="7"/>
        <end position="26"/>
    </location>
</feature>
<proteinExistence type="predicted"/>
<gene>
    <name evidence="2" type="ORF">LCGC14_0597200</name>
</gene>
<organism evidence="2">
    <name type="scientific">marine sediment metagenome</name>
    <dbReference type="NCBI Taxonomy" id="412755"/>
    <lineage>
        <taxon>unclassified sequences</taxon>
        <taxon>metagenomes</taxon>
        <taxon>ecological metagenomes</taxon>
    </lineage>
</organism>
<evidence type="ECO:0000256" key="1">
    <source>
        <dbReference type="SAM" id="Phobius"/>
    </source>
</evidence>
<sequence>MIKKKLTLISLIIFIILFSMLSYLWYHGNKPIFQTNYVEDTFEDQITGLFPAGWFSIVNPLNVKVTLDEGNKVMEINSAGSEDVTEIQKKFKRAIEGIVECKVKILDMNTRFVIHIPQADREYNPYDDIIIAFLEGGIYIVGDENIVELETDPVFWERLIMLNDGFSWAIDEQSLEDSNPIATYILNSWYSIKIEFNRERFLLTINGDILGTFNYPKYKPSYFTSLYFVSFATKYDFKFYVDDVSINMISTTNYIHPLNIIVPILMALFLFVIILSYFKLSKSKIRFGKNKIIGRLY</sequence>